<dbReference type="Proteomes" id="UP000732378">
    <property type="component" value="Unassembled WGS sequence"/>
</dbReference>
<evidence type="ECO:0000313" key="3">
    <source>
        <dbReference type="Proteomes" id="UP000732378"/>
    </source>
</evidence>
<gene>
    <name evidence="2" type="ORF">JOE61_002762</name>
</gene>
<proteinExistence type="predicted"/>
<dbReference type="RefSeq" id="WP_204797244.1">
    <property type="nucleotide sequence ID" value="NZ_JACDTV010000005.1"/>
</dbReference>
<dbReference type="SUPFAM" id="SSF109854">
    <property type="entry name" value="DinB/YfiT-like putative metalloenzymes"/>
    <property type="match status" value="1"/>
</dbReference>
<protein>
    <submittedName>
        <fullName evidence="2">Uncharacterized protein (TIGR03083 family)</fullName>
    </submittedName>
</protein>
<name>A0ABS2MCM6_9ACTN</name>
<sequence length="219" mass="23662">MDRTRSRQELDPDERWAEIAAARHALAAMLADLTRDEWEHASLCSEWRVKDVAAHVAMTPAGEPTTWEMVTGLIRARGDLWGFGRDVAIAWAQRPTAEIVRTLRAGATSRSVPLGTNAANLLLDVLVHTQDIAVPLGRVHPVPPRAGLASLRRAWRMGWPFHARKRLTGISLVASDADVVLGSGPPVEAPLGSLLLLTTARDPASVPSLTGPGVALLHR</sequence>
<evidence type="ECO:0000259" key="1">
    <source>
        <dbReference type="Pfam" id="PF11716"/>
    </source>
</evidence>
<comment type="caution">
    <text evidence="2">The sequence shown here is derived from an EMBL/GenBank/DDBJ whole genome shotgun (WGS) entry which is preliminary data.</text>
</comment>
<dbReference type="NCBIfam" id="TIGR03083">
    <property type="entry name" value="maleylpyruvate isomerase family mycothiol-dependent enzyme"/>
    <property type="match status" value="1"/>
</dbReference>
<feature type="domain" description="Mycothiol-dependent maleylpyruvate isomerase metal-binding" evidence="1">
    <location>
        <begin position="20"/>
        <end position="110"/>
    </location>
</feature>
<keyword evidence="3" id="KW-1185">Reference proteome</keyword>
<dbReference type="EMBL" id="JAFBBZ010000001">
    <property type="protein sequence ID" value="MBM7508948.1"/>
    <property type="molecule type" value="Genomic_DNA"/>
</dbReference>
<organism evidence="2 3">
    <name type="scientific">Nocardioides salarius</name>
    <dbReference type="NCBI Taxonomy" id="374513"/>
    <lineage>
        <taxon>Bacteria</taxon>
        <taxon>Bacillati</taxon>
        <taxon>Actinomycetota</taxon>
        <taxon>Actinomycetes</taxon>
        <taxon>Propionibacteriales</taxon>
        <taxon>Nocardioidaceae</taxon>
        <taxon>Nocardioides</taxon>
    </lineage>
</organism>
<dbReference type="InterPro" id="IPR017517">
    <property type="entry name" value="Maleyloyr_isom"/>
</dbReference>
<accession>A0ABS2MCM6</accession>
<dbReference type="InterPro" id="IPR034660">
    <property type="entry name" value="DinB/YfiT-like"/>
</dbReference>
<dbReference type="Pfam" id="PF11716">
    <property type="entry name" value="MDMPI_N"/>
    <property type="match status" value="1"/>
</dbReference>
<evidence type="ECO:0000313" key="2">
    <source>
        <dbReference type="EMBL" id="MBM7508948.1"/>
    </source>
</evidence>
<dbReference type="Gene3D" id="1.20.120.450">
    <property type="entry name" value="dinb family like domain"/>
    <property type="match status" value="1"/>
</dbReference>
<reference evidence="2 3" key="1">
    <citation type="submission" date="2021-01" db="EMBL/GenBank/DDBJ databases">
        <title>Sequencing the genomes of 1000 actinobacteria strains.</title>
        <authorList>
            <person name="Klenk H.-P."/>
        </authorList>
    </citation>
    <scope>NUCLEOTIDE SEQUENCE [LARGE SCALE GENOMIC DNA]</scope>
    <source>
        <strain evidence="2 3">DSM 18239</strain>
    </source>
</reference>
<dbReference type="InterPro" id="IPR024344">
    <property type="entry name" value="MDMPI_metal-binding"/>
</dbReference>